<keyword evidence="2" id="KW-1185">Reference proteome</keyword>
<reference evidence="2" key="1">
    <citation type="journal article" date="2010" name="Science">
        <title>Signatures of adaptation to obligate biotrophy in the Hyaloperonospora arabidopsidis genome.</title>
        <authorList>
            <person name="Baxter L."/>
            <person name="Tripathy S."/>
            <person name="Ishaque N."/>
            <person name="Boot N."/>
            <person name="Cabral A."/>
            <person name="Kemen E."/>
            <person name="Thines M."/>
            <person name="Ah-Fong A."/>
            <person name="Anderson R."/>
            <person name="Badejoko W."/>
            <person name="Bittner-Eddy P."/>
            <person name="Boore J.L."/>
            <person name="Chibucos M.C."/>
            <person name="Coates M."/>
            <person name="Dehal P."/>
            <person name="Delehaunty K."/>
            <person name="Dong S."/>
            <person name="Downton P."/>
            <person name="Dumas B."/>
            <person name="Fabro G."/>
            <person name="Fronick C."/>
            <person name="Fuerstenberg S.I."/>
            <person name="Fulton L."/>
            <person name="Gaulin E."/>
            <person name="Govers F."/>
            <person name="Hughes L."/>
            <person name="Humphray S."/>
            <person name="Jiang R.H."/>
            <person name="Judelson H."/>
            <person name="Kamoun S."/>
            <person name="Kyung K."/>
            <person name="Meijer H."/>
            <person name="Minx P."/>
            <person name="Morris P."/>
            <person name="Nelson J."/>
            <person name="Phuntumart V."/>
            <person name="Qutob D."/>
            <person name="Rehmany A."/>
            <person name="Rougon-Cardoso A."/>
            <person name="Ryden P."/>
            <person name="Torto-Alalibo T."/>
            <person name="Studholme D."/>
            <person name="Wang Y."/>
            <person name="Win J."/>
            <person name="Wood J."/>
            <person name="Clifton S.W."/>
            <person name="Rogers J."/>
            <person name="Van den Ackerveken G."/>
            <person name="Jones J.D."/>
            <person name="McDowell J.M."/>
            <person name="Beynon J."/>
            <person name="Tyler B.M."/>
        </authorList>
    </citation>
    <scope>NUCLEOTIDE SEQUENCE [LARGE SCALE GENOMIC DNA]</scope>
    <source>
        <strain evidence="2">Emoy2</strain>
    </source>
</reference>
<dbReference type="PANTHER" id="PTHR37558:SF1">
    <property type="entry name" value="HTH CENPB-TYPE DOMAIN-CONTAINING PROTEIN"/>
    <property type="match status" value="1"/>
</dbReference>
<dbReference type="EMBL" id="JH598343">
    <property type="status" value="NOT_ANNOTATED_CDS"/>
    <property type="molecule type" value="Genomic_DNA"/>
</dbReference>
<dbReference type="Proteomes" id="UP000011713">
    <property type="component" value="Unassembled WGS sequence"/>
</dbReference>
<dbReference type="HOGENOM" id="CLU_1196898_0_0_1"/>
<evidence type="ECO:0000313" key="2">
    <source>
        <dbReference type="Proteomes" id="UP000011713"/>
    </source>
</evidence>
<organism evidence="1 2">
    <name type="scientific">Hyaloperonospora arabidopsidis (strain Emoy2)</name>
    <name type="common">Downy mildew agent</name>
    <name type="synonym">Peronospora arabidopsidis</name>
    <dbReference type="NCBI Taxonomy" id="559515"/>
    <lineage>
        <taxon>Eukaryota</taxon>
        <taxon>Sar</taxon>
        <taxon>Stramenopiles</taxon>
        <taxon>Oomycota</taxon>
        <taxon>Peronosporomycetes</taxon>
        <taxon>Peronosporales</taxon>
        <taxon>Peronosporaceae</taxon>
        <taxon>Hyaloperonospora</taxon>
    </lineage>
</organism>
<evidence type="ECO:0000313" key="1">
    <source>
        <dbReference type="EnsemblProtists" id="HpaP806778"/>
    </source>
</evidence>
<protein>
    <recommendedName>
        <fullName evidence="3">Myb/SANT-like domain-containing protein</fullName>
    </recommendedName>
</protein>
<dbReference type="AlphaFoldDB" id="M4BK46"/>
<dbReference type="InParanoid" id="M4BK46"/>
<dbReference type="VEuPathDB" id="FungiDB:HpaG806778"/>
<dbReference type="STRING" id="559515.M4BK46"/>
<reference evidence="1" key="2">
    <citation type="submission" date="2015-06" db="UniProtKB">
        <authorList>
            <consortium name="EnsemblProtists"/>
        </authorList>
    </citation>
    <scope>IDENTIFICATION</scope>
    <source>
        <strain evidence="1">Emoy2</strain>
    </source>
</reference>
<evidence type="ECO:0008006" key="3">
    <source>
        <dbReference type="Google" id="ProtNLM"/>
    </source>
</evidence>
<sequence>MTQKPVVRGRYAKFNGSMDVLLLEALQENNPFTAKHGTRLQMWQNVAETVGLQGFKNPAAFSWHTCRDRVTALMKMYTDGKHDKLFKHGTMEENSRKESILREINNTLIRKNHKMAGQLVVVENSKELGGFVPKKEAVGSTTSCSTAPPTTVLQKRRKVDAAVAPALAASDGQDAGGNVSFRTRILELMESKMQFDMDHRQKEMELREQEVELQKRFLEYLQSK</sequence>
<proteinExistence type="predicted"/>
<name>M4BK46_HYAAE</name>
<dbReference type="eggNOG" id="ENOG502RYAT">
    <property type="taxonomic scope" value="Eukaryota"/>
</dbReference>
<dbReference type="OMA" id="AYSWHTC"/>
<dbReference type="EnsemblProtists" id="HpaT806778">
    <property type="protein sequence ID" value="HpaP806778"/>
    <property type="gene ID" value="HpaG806778"/>
</dbReference>
<accession>M4BK46</accession>
<dbReference type="PANTHER" id="PTHR37558">
    <property type="entry name" value="HTH CENPB-TYPE DOMAIN-CONTAINING PROTEIN"/>
    <property type="match status" value="1"/>
</dbReference>